<dbReference type="InterPro" id="IPR023393">
    <property type="entry name" value="START-like_dom_sf"/>
</dbReference>
<dbReference type="EMBL" id="RQHW01000016">
    <property type="protein sequence ID" value="TGN20037.1"/>
    <property type="molecule type" value="Genomic_DNA"/>
</dbReference>
<dbReference type="Gene3D" id="3.30.530.20">
    <property type="match status" value="1"/>
</dbReference>
<name>A0A4R9M2R9_9LEPT</name>
<evidence type="ECO:0000259" key="2">
    <source>
        <dbReference type="Pfam" id="PF08327"/>
    </source>
</evidence>
<evidence type="ECO:0000313" key="3">
    <source>
        <dbReference type="EMBL" id="TGN20037.1"/>
    </source>
</evidence>
<protein>
    <recommendedName>
        <fullName evidence="2">Activator of Hsp90 ATPase homologue 1/2-like C-terminal domain-containing protein</fullName>
    </recommendedName>
</protein>
<dbReference type="AlphaFoldDB" id="A0A4R9M2R9"/>
<keyword evidence="4" id="KW-1185">Reference proteome</keyword>
<evidence type="ECO:0000313" key="4">
    <source>
        <dbReference type="Proteomes" id="UP000298058"/>
    </source>
</evidence>
<dbReference type="Proteomes" id="UP000298058">
    <property type="component" value="Unassembled WGS sequence"/>
</dbReference>
<proteinExistence type="inferred from homology"/>
<gene>
    <name evidence="3" type="ORF">EHS15_04885</name>
</gene>
<comment type="caution">
    <text evidence="3">The sequence shown here is derived from an EMBL/GenBank/DDBJ whole genome shotgun (WGS) entry which is preliminary data.</text>
</comment>
<comment type="similarity">
    <text evidence="1">Belongs to the AHA1 family.</text>
</comment>
<evidence type="ECO:0000256" key="1">
    <source>
        <dbReference type="ARBA" id="ARBA00006817"/>
    </source>
</evidence>
<reference evidence="3" key="1">
    <citation type="journal article" date="2019" name="PLoS Negl. Trop. Dis.">
        <title>Revisiting the worldwide diversity of Leptospira species in the environment.</title>
        <authorList>
            <person name="Vincent A.T."/>
            <person name="Schiettekatte O."/>
            <person name="Bourhy P."/>
            <person name="Veyrier F.J."/>
            <person name="Picardeau M."/>
        </authorList>
    </citation>
    <scope>NUCLEOTIDE SEQUENCE [LARGE SCALE GENOMIC DNA]</scope>
    <source>
        <strain evidence="3">201300427</strain>
    </source>
</reference>
<dbReference type="Pfam" id="PF08327">
    <property type="entry name" value="AHSA1"/>
    <property type="match status" value="1"/>
</dbReference>
<dbReference type="SUPFAM" id="SSF55961">
    <property type="entry name" value="Bet v1-like"/>
    <property type="match status" value="1"/>
</dbReference>
<dbReference type="OrthoDB" id="9805228at2"/>
<dbReference type="RefSeq" id="WP_135759433.1">
    <property type="nucleotide sequence ID" value="NZ_RQHW01000016.1"/>
</dbReference>
<accession>A0A4R9M2R9</accession>
<organism evidence="3 4">
    <name type="scientific">Leptospira idonii</name>
    <dbReference type="NCBI Taxonomy" id="1193500"/>
    <lineage>
        <taxon>Bacteria</taxon>
        <taxon>Pseudomonadati</taxon>
        <taxon>Spirochaetota</taxon>
        <taxon>Spirochaetia</taxon>
        <taxon>Leptospirales</taxon>
        <taxon>Leptospiraceae</taxon>
        <taxon>Leptospira</taxon>
    </lineage>
</organism>
<feature type="domain" description="Activator of Hsp90 ATPase homologue 1/2-like C-terminal" evidence="2">
    <location>
        <begin position="24"/>
        <end position="156"/>
    </location>
</feature>
<sequence length="161" mass="18650">MNLTHNLLASSPNCEIVFSRIFPASRETVFRLWTEGRHVRNWICPDGFVLSDFESDLRPEGNYRFVISPNLGTDCTMKGIYKRIEFPETLVYTDAVEWDDDSFKEAIVSLHLEEFQGKTKFEMVALYETEEDKNIILDLGVEEGTSEMLDRFESYLLSTLS</sequence>
<dbReference type="InterPro" id="IPR013538">
    <property type="entry name" value="ASHA1/2-like_C"/>
</dbReference>